<dbReference type="InterPro" id="IPR036278">
    <property type="entry name" value="Sialidase_sf"/>
</dbReference>
<dbReference type="Proteomes" id="UP000239590">
    <property type="component" value="Unassembled WGS sequence"/>
</dbReference>
<evidence type="ECO:0000313" key="5">
    <source>
        <dbReference type="Proteomes" id="UP000239590"/>
    </source>
</evidence>
<dbReference type="OrthoDB" id="9764969at2"/>
<keyword evidence="2" id="KW-0732">Signal</keyword>
<feature type="domain" description="Sialidase" evidence="3">
    <location>
        <begin position="153"/>
        <end position="297"/>
    </location>
</feature>
<keyword evidence="5" id="KW-1185">Reference proteome</keyword>
<evidence type="ECO:0000256" key="2">
    <source>
        <dbReference type="SAM" id="SignalP"/>
    </source>
</evidence>
<dbReference type="EMBL" id="PTRA01000002">
    <property type="protein sequence ID" value="PQA56952.1"/>
    <property type="molecule type" value="Genomic_DNA"/>
</dbReference>
<dbReference type="CDD" id="cd15482">
    <property type="entry name" value="Sialidase_non-viral"/>
    <property type="match status" value="1"/>
</dbReference>
<evidence type="ECO:0000313" key="4">
    <source>
        <dbReference type="EMBL" id="PQA56952.1"/>
    </source>
</evidence>
<evidence type="ECO:0000256" key="1">
    <source>
        <dbReference type="SAM" id="MobiDB-lite"/>
    </source>
</evidence>
<accession>A0A2S7IK30</accession>
<feature type="region of interest" description="Disordered" evidence="1">
    <location>
        <begin position="131"/>
        <end position="151"/>
    </location>
</feature>
<dbReference type="SUPFAM" id="SSF50939">
    <property type="entry name" value="Sialidases"/>
    <property type="match status" value="1"/>
</dbReference>
<name>A0A2S7IK30_9BACT</name>
<gene>
    <name evidence="4" type="ORF">C5O19_16600</name>
</gene>
<sequence>MISKLYPIMIRLTYFLLLWCLSLGAFAAHPLFSDTTKVYGLPLLTKTPKGDVILSWTEKDNQSVVGYYFATSTDQGQHFSDKQLIFSAPGIGTGQLMRPKLIFKGDGTWVAVFTYNPKMTAKPMVATAAPAAAPQGGGHEGHGARPAGGGGRPNMGDRKAMQVVYTFSKNAGKSWSTPQPVYQDVDVPALRGFFDATVMANGEVAVAYLKDVIGSTKHEERDLRLVVSKGDRFEPEQLLDPTPCDCCPISLLTDTDGKLNVYYRDNRDNIRDIARLISKDNGKTFSQSEILHDDNWQINGCPHSGAVSVRSGKSGLVSWFSAGKNEPGLRLVTTEGKKLLVITDPSAKNAALVGSKDGGVLLWDQNKQDGAGKSIAYRTVKGTAVSDTKWLNETASTMNPSGLMVGNNQLLIASEVATPQGKNSIQLTKESL</sequence>
<dbReference type="AlphaFoldDB" id="A0A2S7IK30"/>
<evidence type="ECO:0000259" key="3">
    <source>
        <dbReference type="Pfam" id="PF13088"/>
    </source>
</evidence>
<dbReference type="Gene3D" id="2.120.10.10">
    <property type="match status" value="1"/>
</dbReference>
<organism evidence="4 5">
    <name type="scientific">Siphonobacter curvatus</name>
    <dbReference type="NCBI Taxonomy" id="2094562"/>
    <lineage>
        <taxon>Bacteria</taxon>
        <taxon>Pseudomonadati</taxon>
        <taxon>Bacteroidota</taxon>
        <taxon>Cytophagia</taxon>
        <taxon>Cytophagales</taxon>
        <taxon>Cytophagaceae</taxon>
        <taxon>Siphonobacter</taxon>
    </lineage>
</organism>
<proteinExistence type="predicted"/>
<feature type="signal peptide" evidence="2">
    <location>
        <begin position="1"/>
        <end position="27"/>
    </location>
</feature>
<dbReference type="Pfam" id="PF13088">
    <property type="entry name" value="BNR_2"/>
    <property type="match status" value="1"/>
</dbReference>
<protein>
    <submittedName>
        <fullName evidence="4">Exo-alpha-sialidase</fullName>
    </submittedName>
</protein>
<dbReference type="InterPro" id="IPR011040">
    <property type="entry name" value="Sialidase"/>
</dbReference>
<reference evidence="5" key="1">
    <citation type="submission" date="2018-02" db="EMBL/GenBank/DDBJ databases">
        <title>Genome sequencing of Solimonas sp. HR-BB.</title>
        <authorList>
            <person name="Lee Y."/>
            <person name="Jeon C.O."/>
        </authorList>
    </citation>
    <scope>NUCLEOTIDE SEQUENCE [LARGE SCALE GENOMIC DNA]</scope>
    <source>
        <strain evidence="5">HR-U</strain>
    </source>
</reference>
<feature type="chain" id="PRO_5015572499" evidence="2">
    <location>
        <begin position="28"/>
        <end position="432"/>
    </location>
</feature>
<comment type="caution">
    <text evidence="4">The sequence shown here is derived from an EMBL/GenBank/DDBJ whole genome shotgun (WGS) entry which is preliminary data.</text>
</comment>